<organism evidence="1 2">
    <name type="scientific">Rathayibacter festucae DSM 15932</name>
    <dbReference type="NCBI Taxonomy" id="1328866"/>
    <lineage>
        <taxon>Bacteria</taxon>
        <taxon>Bacillati</taxon>
        <taxon>Actinomycetota</taxon>
        <taxon>Actinomycetes</taxon>
        <taxon>Micrococcales</taxon>
        <taxon>Microbacteriaceae</taxon>
        <taxon>Rathayibacter</taxon>
    </lineage>
</organism>
<name>A0A3T0SYK5_9MICO</name>
<protein>
    <recommendedName>
        <fullName evidence="3">DUF2971 domain-containing protein</fullName>
    </recommendedName>
</protein>
<dbReference type="Pfam" id="PF11185">
    <property type="entry name" value="DUF2971"/>
    <property type="match status" value="1"/>
</dbReference>
<dbReference type="EMBL" id="CP028137">
    <property type="protein sequence ID" value="AZZ51413.1"/>
    <property type="molecule type" value="Genomic_DNA"/>
</dbReference>
<evidence type="ECO:0000313" key="1">
    <source>
        <dbReference type="EMBL" id="AZZ51413.1"/>
    </source>
</evidence>
<reference evidence="1 2" key="1">
    <citation type="submission" date="2018-03" db="EMBL/GenBank/DDBJ databases">
        <title>Bacteriophage NCPPB3778 and a type I-E CRISPR drive the evolution of the US Biological Select Agent, Rathayibacter toxicus.</title>
        <authorList>
            <person name="Davis E.W.II."/>
            <person name="Tabima J.F."/>
            <person name="Weisberg A.J."/>
            <person name="Dantas Lopes L."/>
            <person name="Wiseman M.S."/>
            <person name="Wiseman M.S."/>
            <person name="Pupko T."/>
            <person name="Belcher M.S."/>
            <person name="Sechler A.J."/>
            <person name="Tancos M.A."/>
            <person name="Schroeder B.K."/>
            <person name="Murray T.D."/>
            <person name="Luster D.G."/>
            <person name="Schneider W.L."/>
            <person name="Rogers E."/>
            <person name="Andreote F.D."/>
            <person name="Grunwald N.J."/>
            <person name="Putnam M.L."/>
            <person name="Chang J.H."/>
        </authorList>
    </citation>
    <scope>NUCLEOTIDE SEQUENCE [LARGE SCALE GENOMIC DNA]</scope>
    <source>
        <strain evidence="1 2">DSM 15932</strain>
    </source>
</reference>
<proteinExistence type="predicted"/>
<evidence type="ECO:0000313" key="2">
    <source>
        <dbReference type="Proteomes" id="UP000285317"/>
    </source>
</evidence>
<dbReference type="Proteomes" id="UP000285317">
    <property type="component" value="Chromosome"/>
</dbReference>
<sequence>MWHYTDAAGAMAIMQSKQFWASHARHMNDTEEVQQFLNLIVDVLRREARRRENDDLASALYMAADNFNRWIEVNYFVVSFSSDPDSLSQWRGYAGGGQGYALGFERSMFQNMPGWRLVECVYEEVVALDLARSIVYEGMRVVREGDYNYELEDARIYTAIYSRAMTEAPVLKHPAFKEEHELRLIGGPFGRVAAKVRAGKRGIMPYVELDWPIGEDGYYHLREVVAGPGAREDTFHGLDIATSNDEKFELFVDVLGSDAPYRS</sequence>
<dbReference type="KEGG" id="rfs:C1I64_04725"/>
<accession>A0A3T0SYK5</accession>
<gene>
    <name evidence="1" type="ORF">C1I64_04725</name>
</gene>
<dbReference type="AlphaFoldDB" id="A0A3T0SYK5"/>
<dbReference type="InterPro" id="IPR021352">
    <property type="entry name" value="DUF2971"/>
</dbReference>
<evidence type="ECO:0008006" key="3">
    <source>
        <dbReference type="Google" id="ProtNLM"/>
    </source>
</evidence>